<dbReference type="EMBL" id="VJMH01007217">
    <property type="protein sequence ID" value="KAF0685143.1"/>
    <property type="molecule type" value="Genomic_DNA"/>
</dbReference>
<organism evidence="6 7">
    <name type="scientific">Aphanomyces stellatus</name>
    <dbReference type="NCBI Taxonomy" id="120398"/>
    <lineage>
        <taxon>Eukaryota</taxon>
        <taxon>Sar</taxon>
        <taxon>Stramenopiles</taxon>
        <taxon>Oomycota</taxon>
        <taxon>Saprolegniomycetes</taxon>
        <taxon>Saprolegniales</taxon>
        <taxon>Verrucalvaceae</taxon>
        <taxon>Aphanomyces</taxon>
    </lineage>
</organism>
<name>A0A485LR09_9STRA</name>
<keyword evidence="2" id="KW-0862">Zinc</keyword>
<dbReference type="SUPFAM" id="SSF52799">
    <property type="entry name" value="(Phosphotyrosine protein) phosphatases II"/>
    <property type="match status" value="1"/>
</dbReference>
<evidence type="ECO:0000256" key="2">
    <source>
        <dbReference type="PROSITE-ProRule" id="PRU00024"/>
    </source>
</evidence>
<dbReference type="CDD" id="cd19757">
    <property type="entry name" value="Bbox1"/>
    <property type="match status" value="1"/>
</dbReference>
<feature type="domain" description="B box-type" evidence="4">
    <location>
        <begin position="38"/>
        <end position="84"/>
    </location>
</feature>
<evidence type="ECO:0000313" key="5">
    <source>
        <dbReference type="EMBL" id="KAF0685143.1"/>
    </source>
</evidence>
<proteinExistence type="predicted"/>
<dbReference type="InterPro" id="IPR000315">
    <property type="entry name" value="Znf_B-box"/>
</dbReference>
<keyword evidence="2" id="KW-0479">Metal-binding</keyword>
<dbReference type="OrthoDB" id="2017893at2759"/>
<evidence type="ECO:0000259" key="4">
    <source>
        <dbReference type="PROSITE" id="PS50119"/>
    </source>
</evidence>
<evidence type="ECO:0000256" key="3">
    <source>
        <dbReference type="SAM" id="MobiDB-lite"/>
    </source>
</evidence>
<feature type="region of interest" description="Disordered" evidence="3">
    <location>
        <begin position="874"/>
        <end position="929"/>
    </location>
</feature>
<protein>
    <submittedName>
        <fullName evidence="6">Aste57867_22914 protein</fullName>
    </submittedName>
</protein>
<reference evidence="5" key="2">
    <citation type="submission" date="2019-06" db="EMBL/GenBank/DDBJ databases">
        <title>Genomics analysis of Aphanomyces spp. identifies a new class of oomycete effector associated with host adaptation.</title>
        <authorList>
            <person name="Gaulin E."/>
        </authorList>
    </citation>
    <scope>NUCLEOTIDE SEQUENCE</scope>
    <source>
        <strain evidence="5">CBS 578.67</strain>
    </source>
</reference>
<dbReference type="PROSITE" id="PS50119">
    <property type="entry name" value="ZF_BBOX"/>
    <property type="match status" value="1"/>
</dbReference>
<dbReference type="GO" id="GO:0016791">
    <property type="term" value="F:phosphatase activity"/>
    <property type="evidence" value="ECO:0007669"/>
    <property type="project" value="UniProtKB-ARBA"/>
</dbReference>
<feature type="compositionally biased region" description="Basic and acidic residues" evidence="3">
    <location>
        <begin position="880"/>
        <end position="891"/>
    </location>
</feature>
<dbReference type="PROSITE" id="PS50096">
    <property type="entry name" value="IQ"/>
    <property type="match status" value="1"/>
</dbReference>
<dbReference type="InterPro" id="IPR029021">
    <property type="entry name" value="Prot-tyrosine_phosphatase-like"/>
</dbReference>
<accession>A0A485LR09</accession>
<keyword evidence="1" id="KW-0378">Hydrolase</keyword>
<sequence>MDAASLDEVYPNRVVAWRVVEPDIRDGIDDGFRPLPPADDLVCEECEKRQAVYRCLDCRETLCHNCTNALHIIPAMADHLIRHLEDGDPGFVADVRHAPTLHVAPPPTLPALHVHPLRWGDHVTFRDPDIAPGLLFGIVVDGDAPRRGADNVQYVRVLWIRGVLPLPNDTFQAVLTLPRPYWPVRIHEYVRMYHAFRAVVLAERRARQIWRREKYAGRLRKVREWKHFPATNALLAEILADVDAHLDPVMDAHMDHDVFLASVGHPPLKDEGDETEVETDAPYLPLSRVRVLLLHVESLTSPTVLRHRHLRHVIGHMIDLYVGYAWKAFQRNMHEARQQERAALEQTTATQIQTWFRILYARQREQRLASGRASGLDAMEALRRFKARQEAVVMMDVLWRKTLHRLQRNSLRRMKAVADALHVNVPEQEAPWHPAWGVRLLKLPRAYAHMKSDGGLAVEDITKYKQFRQNHSGPTAVSYWIIRERVLMGQYPRGQAFPDKRAKRVAARADSITCLLLEEIGTFVCLLEHDEVDALEATLGADDRVPPASPSDKTRRHADAPRFHWHATVQFRHAKLKQELENAARAAEKYVAMAAKTLDQLTQRGDDDAFVLDLAAKKKTLSENNYQQALANLNRLRPLSFLHLPIPHNCALTDSDLRRHLHDLEARLRAGENLYIFSGEGRGRAGLVGALLLGRLYGLTPQQALERQQRCHDCQRAVASLPSTRLISSPEEQTQINMVHQLLGITDTIYARVLTTGPDEAYRVARTQRRGVGVQQYATTGGFMVDAFPSRDAIDAERRAAALANRIAKKEIRAMQLRWRRRRQATETRAMVVADDESAHMPPPPVDVEAQVRALLTEMVLWLDQLPELHTLVSQEDKDESSLPRDPHGGDVELMDDSANAMPDPDMQDIRPASDNTNEGLRQGEESPA</sequence>
<dbReference type="EMBL" id="CAADRA010007243">
    <property type="protein sequence ID" value="VFT99564.1"/>
    <property type="molecule type" value="Genomic_DNA"/>
</dbReference>
<dbReference type="GO" id="GO:0008270">
    <property type="term" value="F:zinc ion binding"/>
    <property type="evidence" value="ECO:0007669"/>
    <property type="project" value="UniProtKB-KW"/>
</dbReference>
<evidence type="ECO:0000313" key="7">
    <source>
        <dbReference type="Proteomes" id="UP000332933"/>
    </source>
</evidence>
<keyword evidence="7" id="KW-1185">Reference proteome</keyword>
<dbReference type="Proteomes" id="UP000332933">
    <property type="component" value="Unassembled WGS sequence"/>
</dbReference>
<evidence type="ECO:0000256" key="1">
    <source>
        <dbReference type="ARBA" id="ARBA00022801"/>
    </source>
</evidence>
<keyword evidence="2" id="KW-0863">Zinc-finger</keyword>
<evidence type="ECO:0000313" key="6">
    <source>
        <dbReference type="EMBL" id="VFT99564.1"/>
    </source>
</evidence>
<gene>
    <name evidence="6" type="primary">Aste57867_22914</name>
    <name evidence="5" type="ORF">As57867_022843</name>
    <name evidence="6" type="ORF">ASTE57867_22914</name>
</gene>
<dbReference type="Pfam" id="PF22784">
    <property type="entry name" value="PTP-SAK"/>
    <property type="match status" value="1"/>
</dbReference>
<reference evidence="6 7" key="1">
    <citation type="submission" date="2019-03" db="EMBL/GenBank/DDBJ databases">
        <authorList>
            <person name="Gaulin E."/>
            <person name="Dumas B."/>
        </authorList>
    </citation>
    <scope>NUCLEOTIDE SEQUENCE [LARGE SCALE GENOMIC DNA]</scope>
    <source>
        <strain evidence="6">CBS 568.67</strain>
    </source>
</reference>
<dbReference type="InterPro" id="IPR057023">
    <property type="entry name" value="PTP-SAK"/>
</dbReference>
<dbReference type="Gene3D" id="3.90.190.10">
    <property type="entry name" value="Protein tyrosine phosphatase superfamily"/>
    <property type="match status" value="1"/>
</dbReference>
<dbReference type="AlphaFoldDB" id="A0A485LR09"/>